<feature type="transmembrane region" description="Helical" evidence="1">
    <location>
        <begin position="115"/>
        <end position="139"/>
    </location>
</feature>
<evidence type="ECO:0000256" key="1">
    <source>
        <dbReference type="SAM" id="Phobius"/>
    </source>
</evidence>
<dbReference type="GO" id="GO:0008643">
    <property type="term" value="P:carbohydrate transport"/>
    <property type="evidence" value="ECO:0007669"/>
    <property type="project" value="InterPro"/>
</dbReference>
<reference evidence="2" key="1">
    <citation type="submission" date="2020-08" db="EMBL/GenBank/DDBJ databases">
        <authorList>
            <person name="Liu C."/>
            <person name="Sun Q."/>
        </authorList>
    </citation>
    <scope>NUCLEOTIDE SEQUENCE</scope>
    <source>
        <strain evidence="2">BX16</strain>
    </source>
</reference>
<gene>
    <name evidence="2" type="ORF">H8876_09695</name>
</gene>
<dbReference type="InterPro" id="IPR036259">
    <property type="entry name" value="MFS_trans_sf"/>
</dbReference>
<feature type="transmembrane region" description="Helical" evidence="1">
    <location>
        <begin position="160"/>
        <end position="184"/>
    </location>
</feature>
<feature type="transmembrane region" description="Helical" evidence="1">
    <location>
        <begin position="55"/>
        <end position="78"/>
    </location>
</feature>
<feature type="transmembrane region" description="Helical" evidence="1">
    <location>
        <begin position="244"/>
        <end position="265"/>
    </location>
</feature>
<keyword evidence="1" id="KW-1133">Transmembrane helix</keyword>
<feature type="transmembrane region" description="Helical" evidence="1">
    <location>
        <begin position="333"/>
        <end position="360"/>
    </location>
</feature>
<dbReference type="GO" id="GO:0015293">
    <property type="term" value="F:symporter activity"/>
    <property type="evidence" value="ECO:0007669"/>
    <property type="project" value="InterPro"/>
</dbReference>
<dbReference type="GO" id="GO:0005886">
    <property type="term" value="C:plasma membrane"/>
    <property type="evidence" value="ECO:0007669"/>
    <property type="project" value="TreeGrafter"/>
</dbReference>
<feature type="transmembrane region" description="Helical" evidence="1">
    <location>
        <begin position="421"/>
        <end position="442"/>
    </location>
</feature>
<organism evidence="2 3">
    <name type="scientific">Lentihominibacter faecis</name>
    <dbReference type="NCBI Taxonomy" id="2764712"/>
    <lineage>
        <taxon>Bacteria</taxon>
        <taxon>Bacillati</taxon>
        <taxon>Bacillota</taxon>
        <taxon>Clostridia</taxon>
        <taxon>Peptostreptococcales</taxon>
        <taxon>Anaerovoracaceae</taxon>
        <taxon>Lentihominibacter</taxon>
    </lineage>
</organism>
<protein>
    <submittedName>
        <fullName evidence="2">MFS transporter</fullName>
    </submittedName>
</protein>
<dbReference type="InterPro" id="IPR039672">
    <property type="entry name" value="MFS_2"/>
</dbReference>
<evidence type="ECO:0000313" key="3">
    <source>
        <dbReference type="Proteomes" id="UP000644115"/>
    </source>
</evidence>
<dbReference type="PANTHER" id="PTHR11328">
    <property type="entry name" value="MAJOR FACILITATOR SUPERFAMILY DOMAIN-CONTAINING PROTEIN"/>
    <property type="match status" value="1"/>
</dbReference>
<keyword evidence="1" id="KW-0812">Transmembrane</keyword>
<dbReference type="Pfam" id="PF13347">
    <property type="entry name" value="MFS_2"/>
    <property type="match status" value="1"/>
</dbReference>
<name>A0A923NFT4_9FIRM</name>
<feature type="transmembrane region" description="Helical" evidence="1">
    <location>
        <begin position="277"/>
        <end position="300"/>
    </location>
</feature>
<dbReference type="SUPFAM" id="SSF103473">
    <property type="entry name" value="MFS general substrate transporter"/>
    <property type="match status" value="1"/>
</dbReference>
<sequence>RQMCIRDSPEKNTALTPLRKLGYEAGITTESIVYNCFYIYFVIFLTNVVGLNPVMAGTVSLISVCVDAITDPILGWIVDHPKVNPKKFMLVGGLLTGILLTCTFVVVDGSQGFKFAYYVIVSSLMWCSYTSFCIPYYSCCAQMTDDYDEQTKIRGVSSTMNGFVIYGGCVFPILFIGLFGGMGVSDTLCWTMAAGCIGVISIIFGLINYFSIKNVKFIEKAIDQEPENILKTYKDILKLKPMKFFIPWVFFYLFGSAMVSANTNYLLIYSAGVDPEALAGTAVMTLLAFFILSPVFTMIATKWDRKVAVLVAFGITMVGVVICRIIGVDSLFMVYVLTALNGFALAGFWCLFYDFSYDLIELDEYKNRKSRAGCITSFPQLIQKFGNAVGLQVIGIVLAMVGYDASKEVQSASAVSGIQNISTIFLAICLAISIVCIIVYPVNKKVYARLQAANERRRAGEIDFVDPEIDKIL</sequence>
<dbReference type="Proteomes" id="UP000644115">
    <property type="component" value="Unassembled WGS sequence"/>
</dbReference>
<accession>A0A923NFT4</accession>
<dbReference type="RefSeq" id="WP_249287575.1">
    <property type="nucleotide sequence ID" value="NZ_JACRWC010000113.1"/>
</dbReference>
<comment type="caution">
    <text evidence="2">The sequence shown here is derived from an EMBL/GenBank/DDBJ whole genome shotgun (WGS) entry which is preliminary data.</text>
</comment>
<dbReference type="AlphaFoldDB" id="A0A923NFT4"/>
<feature type="transmembrane region" description="Helical" evidence="1">
    <location>
        <begin position="381"/>
        <end position="401"/>
    </location>
</feature>
<feature type="transmembrane region" description="Helical" evidence="1">
    <location>
        <begin position="190"/>
        <end position="210"/>
    </location>
</feature>
<dbReference type="EMBL" id="JACRWC010000113">
    <property type="protein sequence ID" value="MBC6000271.1"/>
    <property type="molecule type" value="Genomic_DNA"/>
</dbReference>
<feature type="transmembrane region" description="Helical" evidence="1">
    <location>
        <begin position="90"/>
        <end position="109"/>
    </location>
</feature>
<keyword evidence="1" id="KW-0472">Membrane</keyword>
<feature type="non-terminal residue" evidence="2">
    <location>
        <position position="1"/>
    </location>
</feature>
<keyword evidence="3" id="KW-1185">Reference proteome</keyword>
<feature type="transmembrane region" description="Helical" evidence="1">
    <location>
        <begin position="307"/>
        <end position="327"/>
    </location>
</feature>
<dbReference type="PANTHER" id="PTHR11328:SF24">
    <property type="entry name" value="MAJOR FACILITATOR SUPERFAMILY (MFS) PROFILE DOMAIN-CONTAINING PROTEIN"/>
    <property type="match status" value="1"/>
</dbReference>
<feature type="transmembrane region" description="Helical" evidence="1">
    <location>
        <begin position="21"/>
        <end position="43"/>
    </location>
</feature>
<evidence type="ECO:0000313" key="2">
    <source>
        <dbReference type="EMBL" id="MBC6000271.1"/>
    </source>
</evidence>
<dbReference type="Gene3D" id="1.20.1250.20">
    <property type="entry name" value="MFS general substrate transporter like domains"/>
    <property type="match status" value="2"/>
</dbReference>
<proteinExistence type="predicted"/>